<proteinExistence type="predicted"/>
<reference evidence="1" key="1">
    <citation type="submission" date="2020-12" db="EMBL/GenBank/DDBJ databases">
        <title>WGS assembly of Carya illinoinensis cv. Pawnee.</title>
        <authorList>
            <person name="Platts A."/>
            <person name="Shu S."/>
            <person name="Wright S."/>
            <person name="Barry K."/>
            <person name="Edger P."/>
            <person name="Pires J.C."/>
            <person name="Schmutz J."/>
        </authorList>
    </citation>
    <scope>NUCLEOTIDE SEQUENCE</scope>
    <source>
        <tissue evidence="1">Leaf</tissue>
    </source>
</reference>
<dbReference type="AlphaFoldDB" id="A0A8T1NPP3"/>
<comment type="caution">
    <text evidence="1">The sequence shown here is derived from an EMBL/GenBank/DDBJ whole genome shotgun (WGS) entry which is preliminary data.</text>
</comment>
<evidence type="ECO:0000313" key="1">
    <source>
        <dbReference type="EMBL" id="KAG6631948.1"/>
    </source>
</evidence>
<gene>
    <name evidence="1" type="ORF">CIPAW_13G124200</name>
</gene>
<name>A0A8T1NPP3_CARIL</name>
<evidence type="ECO:0008006" key="3">
    <source>
        <dbReference type="Google" id="ProtNLM"/>
    </source>
</evidence>
<dbReference type="InterPro" id="IPR009291">
    <property type="entry name" value="Vps62"/>
</dbReference>
<keyword evidence="2" id="KW-1185">Reference proteome</keyword>
<sequence length="560" mass="61305">MGNRHILPSSTTNNLSNKRSEALPIETKFRLPSPLPVWPKGQGFASGIMDLGGGLHVCQISTFDKVWATHEGGPDNLGATFFEPSRIPDGFSMLGCYSQPNNKPFFGWVLVGKDDGSSGALRKPLDYTLIWSSESSEIKRDGNGYVWLPIPPEGYKAIGHVVTNSPQKPFLDKIRCVRADLTDQCEADSWIWGPGKANNANGFNVYDVRPSIRGVNALAVSVGTFVVQLGGTACPLSIACLKNAKSNLSSMPNLMQIDALMRAYSPWVYFHPDEEFLPSSVRWFFENGALLYSRGEESKPVPIEPNGSNLPQGGSNDGAYWLDLPVDAGAKERVKKGDLGSSQVYVHVKPMLGASFTDLAIWMFYPFNGSAKAKVGIVNHVSLGKIGKHVGDWEHVTLRVSNFNGELQRVYFSEHSGGTWVEAYELEFQDGNKIVAYASLQGHALYPKAGLVLQGSGAIGIRNDMGKSKMMMDTGGSYAVVAAEYLGSAIIEPAWLKYCRKWGPKISYDIADEIRKVERALPGPLKSAFNRFVRCLPNEVLGEEGPTGPNMKNNWTQDEV</sequence>
<dbReference type="PANTHER" id="PTHR48152">
    <property type="entry name" value="F1C9.34 PROTEIN"/>
    <property type="match status" value="1"/>
</dbReference>
<dbReference type="Proteomes" id="UP000811609">
    <property type="component" value="Chromosome 13"/>
</dbReference>
<dbReference type="PANTHER" id="PTHR48152:SF3">
    <property type="entry name" value="DUF946 FAMILY PROTEIN (DUF946)"/>
    <property type="match status" value="1"/>
</dbReference>
<evidence type="ECO:0000313" key="2">
    <source>
        <dbReference type="Proteomes" id="UP000811609"/>
    </source>
</evidence>
<dbReference type="Pfam" id="PF06101">
    <property type="entry name" value="Vps62"/>
    <property type="match status" value="1"/>
</dbReference>
<organism evidence="1 2">
    <name type="scientific">Carya illinoinensis</name>
    <name type="common">Pecan</name>
    <dbReference type="NCBI Taxonomy" id="32201"/>
    <lineage>
        <taxon>Eukaryota</taxon>
        <taxon>Viridiplantae</taxon>
        <taxon>Streptophyta</taxon>
        <taxon>Embryophyta</taxon>
        <taxon>Tracheophyta</taxon>
        <taxon>Spermatophyta</taxon>
        <taxon>Magnoliopsida</taxon>
        <taxon>eudicotyledons</taxon>
        <taxon>Gunneridae</taxon>
        <taxon>Pentapetalae</taxon>
        <taxon>rosids</taxon>
        <taxon>fabids</taxon>
        <taxon>Fagales</taxon>
        <taxon>Juglandaceae</taxon>
        <taxon>Carya</taxon>
    </lineage>
</organism>
<dbReference type="EMBL" id="CM031821">
    <property type="protein sequence ID" value="KAG6631948.1"/>
    <property type="molecule type" value="Genomic_DNA"/>
</dbReference>
<accession>A0A8T1NPP3</accession>
<protein>
    <recommendedName>
        <fullName evidence="3">Vacuolar protein sorting-associated protein 62</fullName>
    </recommendedName>
</protein>